<name>A0AAE3DKR5_9FIRM</name>
<dbReference type="Pfam" id="PF00656">
    <property type="entry name" value="Peptidase_C14"/>
    <property type="match status" value="1"/>
</dbReference>
<sequence length="560" mass="63609">MLEEEQKSTVQKNGLREEAEFHDGGEKYALLVSVGNYQKQNLVDLVTWKSDLDLIQRGLTQGLKLKEENLRALGSEGCVSVRELALAIQNFAKMLKKEDTFFFYFSGHGRNGELTFSDMGLALPSILAFIGELPCKNKIVILDCCYSGDFQTEGTRGMSLEDSAESFAGHGMAILASSSANEVSRLDESGRYSLYTGIVNMAMLSRRNVRQGCVSLHAIQQNIQELMEIWNSRYPEHRQQPIFRSNIGGTIYFEVEPWHPQKPQEINGIHRENEFYTICSTKPLDTAKLKRLSVFVIAKRTSDGSSDSQDLKDSSKISQLTKRIVEEICGTGHYDAIWCYFGYDESDIIHHLYYAHSVWARNDELQKMYFRASKDSFVQDGICVVENTSYRMLRRMREENQAGSAQSAERDSEHSGNLGEKAPGKLSGANLSEEEYVLETKKILVEVVSLAEKFLVSFQEVANHTISAEEVKVHYQEWSRRVKTLYLRLSDGAIPPDHLYAWTEQVVDVAGCVTDLAILLEEQNRSNKNGFDERGSWLMNHAVKQYYEGLEKLKEVEKKL</sequence>
<keyword evidence="4" id="KW-1185">Reference proteome</keyword>
<proteinExistence type="predicted"/>
<evidence type="ECO:0000313" key="3">
    <source>
        <dbReference type="EMBL" id="MCC2165482.1"/>
    </source>
</evidence>
<evidence type="ECO:0000259" key="2">
    <source>
        <dbReference type="Pfam" id="PF00656"/>
    </source>
</evidence>
<dbReference type="AlphaFoldDB" id="A0AAE3DKR5"/>
<dbReference type="Proteomes" id="UP001198962">
    <property type="component" value="Unassembled WGS sequence"/>
</dbReference>
<feature type="region of interest" description="Disordered" evidence="1">
    <location>
        <begin position="398"/>
        <end position="426"/>
    </location>
</feature>
<dbReference type="Gene3D" id="3.40.50.1460">
    <property type="match status" value="1"/>
</dbReference>
<dbReference type="InterPro" id="IPR011600">
    <property type="entry name" value="Pept_C14_caspase"/>
</dbReference>
<comment type="caution">
    <text evidence="3">The sequence shown here is derived from an EMBL/GenBank/DDBJ whole genome shotgun (WGS) entry which is preliminary data.</text>
</comment>
<dbReference type="RefSeq" id="WP_308451775.1">
    <property type="nucleotide sequence ID" value="NZ_JAJEPU010000037.1"/>
</dbReference>
<gene>
    <name evidence="3" type="ORF">LKD32_11475</name>
</gene>
<feature type="domain" description="Peptidase C14 caspase" evidence="2">
    <location>
        <begin position="27"/>
        <end position="245"/>
    </location>
</feature>
<dbReference type="InterPro" id="IPR029030">
    <property type="entry name" value="Caspase-like_dom_sf"/>
</dbReference>
<protein>
    <submittedName>
        <fullName evidence="3">Caspase family protein</fullName>
    </submittedName>
</protein>
<evidence type="ECO:0000256" key="1">
    <source>
        <dbReference type="SAM" id="MobiDB-lite"/>
    </source>
</evidence>
<dbReference type="SUPFAM" id="SSF52129">
    <property type="entry name" value="Caspase-like"/>
    <property type="match status" value="1"/>
</dbReference>
<dbReference type="GO" id="GO:0006508">
    <property type="term" value="P:proteolysis"/>
    <property type="evidence" value="ECO:0007669"/>
    <property type="project" value="InterPro"/>
</dbReference>
<organism evidence="3 4">
    <name type="scientific">Brotaphodocola catenula</name>
    <dbReference type="NCBI Taxonomy" id="2885361"/>
    <lineage>
        <taxon>Bacteria</taxon>
        <taxon>Bacillati</taxon>
        <taxon>Bacillota</taxon>
        <taxon>Clostridia</taxon>
        <taxon>Lachnospirales</taxon>
        <taxon>Lachnospiraceae</taxon>
        <taxon>Brotaphodocola</taxon>
    </lineage>
</organism>
<accession>A0AAE3DKR5</accession>
<dbReference type="EMBL" id="JAJEPU010000037">
    <property type="protein sequence ID" value="MCC2165482.1"/>
    <property type="molecule type" value="Genomic_DNA"/>
</dbReference>
<dbReference type="GO" id="GO:0004197">
    <property type="term" value="F:cysteine-type endopeptidase activity"/>
    <property type="evidence" value="ECO:0007669"/>
    <property type="project" value="InterPro"/>
</dbReference>
<evidence type="ECO:0000313" key="4">
    <source>
        <dbReference type="Proteomes" id="UP001198962"/>
    </source>
</evidence>
<reference evidence="3" key="1">
    <citation type="submission" date="2021-10" db="EMBL/GenBank/DDBJ databases">
        <title>Anaerobic single-cell dispensing facilitates the cultivation of human gut bacteria.</title>
        <authorList>
            <person name="Afrizal A."/>
        </authorList>
    </citation>
    <scope>NUCLEOTIDE SEQUENCE</scope>
    <source>
        <strain evidence="3">CLA-AA-H274</strain>
    </source>
</reference>